<dbReference type="AlphaFoldDB" id="A0A0B0MPN6"/>
<dbReference type="EMBL" id="JRRC01290143">
    <property type="protein sequence ID" value="KHG02725.1"/>
    <property type="molecule type" value="Genomic_DNA"/>
</dbReference>
<evidence type="ECO:0000313" key="2">
    <source>
        <dbReference type="Proteomes" id="UP000032142"/>
    </source>
</evidence>
<keyword evidence="2" id="KW-1185">Reference proteome</keyword>
<protein>
    <submittedName>
        <fullName evidence="1">Uncharacterized protein</fullName>
    </submittedName>
</protein>
<sequence>MPSGLSPDLVTRSNAFGT</sequence>
<accession>A0A0B0MPN6</accession>
<evidence type="ECO:0000313" key="1">
    <source>
        <dbReference type="EMBL" id="KHG02725.1"/>
    </source>
</evidence>
<comment type="caution">
    <text evidence="1">The sequence shown here is derived from an EMBL/GenBank/DDBJ whole genome shotgun (WGS) entry which is preliminary data.</text>
</comment>
<proteinExistence type="predicted"/>
<reference evidence="2" key="1">
    <citation type="submission" date="2014-09" db="EMBL/GenBank/DDBJ databases">
        <authorList>
            <person name="Mudge J."/>
            <person name="Ramaraj T."/>
            <person name="Lindquist I.E."/>
            <person name="Bharti A.K."/>
            <person name="Sundararajan A."/>
            <person name="Cameron C.T."/>
            <person name="Woodward J.E."/>
            <person name="May G.D."/>
            <person name="Brubaker C."/>
            <person name="Broadhvest J."/>
            <person name="Wilkins T.A."/>
        </authorList>
    </citation>
    <scope>NUCLEOTIDE SEQUENCE</scope>
    <source>
        <strain evidence="2">cv. AKA8401</strain>
    </source>
</reference>
<name>A0A0B0MPN6_GOSAR</name>
<gene>
    <name evidence="1" type="ORF">F383_39418</name>
</gene>
<organism evidence="1 2">
    <name type="scientific">Gossypium arboreum</name>
    <name type="common">Tree cotton</name>
    <name type="synonym">Gossypium nanking</name>
    <dbReference type="NCBI Taxonomy" id="29729"/>
    <lineage>
        <taxon>Eukaryota</taxon>
        <taxon>Viridiplantae</taxon>
        <taxon>Streptophyta</taxon>
        <taxon>Embryophyta</taxon>
        <taxon>Tracheophyta</taxon>
        <taxon>Spermatophyta</taxon>
        <taxon>Magnoliopsida</taxon>
        <taxon>eudicotyledons</taxon>
        <taxon>Gunneridae</taxon>
        <taxon>Pentapetalae</taxon>
        <taxon>rosids</taxon>
        <taxon>malvids</taxon>
        <taxon>Malvales</taxon>
        <taxon>Malvaceae</taxon>
        <taxon>Malvoideae</taxon>
        <taxon>Gossypium</taxon>
    </lineage>
</organism>
<dbReference type="Proteomes" id="UP000032142">
    <property type="component" value="Unassembled WGS sequence"/>
</dbReference>